<name>A0A5N6S9J5_9BIFI</name>
<comment type="caution">
    <text evidence="3">The sequence shown here is derived from an EMBL/GenBank/DDBJ whole genome shotgun (WGS) entry which is preliminary data.</text>
</comment>
<evidence type="ECO:0000313" key="4">
    <source>
        <dbReference type="Proteomes" id="UP000325415"/>
    </source>
</evidence>
<protein>
    <submittedName>
        <fullName evidence="3">Nuclear transport factor 2 family protein</fullName>
    </submittedName>
</protein>
<dbReference type="InterPro" id="IPR037401">
    <property type="entry name" value="SnoaL-like"/>
</dbReference>
<dbReference type="Gene3D" id="3.10.450.50">
    <property type="match status" value="1"/>
</dbReference>
<feature type="domain" description="SnoaL-like" evidence="2">
    <location>
        <begin position="96"/>
        <end position="194"/>
    </location>
</feature>
<proteinExistence type="predicted"/>
<evidence type="ECO:0000313" key="3">
    <source>
        <dbReference type="EMBL" id="KAE8130281.1"/>
    </source>
</evidence>
<evidence type="ECO:0000259" key="2">
    <source>
        <dbReference type="Pfam" id="PF12680"/>
    </source>
</evidence>
<dbReference type="InterPro" id="IPR032710">
    <property type="entry name" value="NTF2-like_dom_sf"/>
</dbReference>
<dbReference type="Pfam" id="PF12680">
    <property type="entry name" value="SnoaL_2"/>
    <property type="match status" value="1"/>
</dbReference>
<evidence type="ECO:0000256" key="1">
    <source>
        <dbReference type="SAM" id="MobiDB-lite"/>
    </source>
</evidence>
<dbReference type="AlphaFoldDB" id="A0A5N6S9J5"/>
<feature type="region of interest" description="Disordered" evidence="1">
    <location>
        <begin position="69"/>
        <end position="88"/>
    </location>
</feature>
<dbReference type="Proteomes" id="UP000325415">
    <property type="component" value="Unassembled WGS sequence"/>
</dbReference>
<sequence length="217" mass="24936">MGRRTRSIIRPWCCATILMRRWGRRKGSSAMVPDVCSSGSNYDAGSLDARPHAARFRITGEVGTTDATDAVGATDTADGTATTDVKTAQNAREQSVRRYFAMWKTRDFSDLDKLFARDCRYEECYGPVYRGLEQMHRWISDMLAKQIVDSWDIHEMRHGMNPLGLPMLTVTWTFSGREKESYIFDGVSIIEFNDKGYMSRVREFEAQHDRVFPYDDK</sequence>
<dbReference type="SUPFAM" id="SSF54427">
    <property type="entry name" value="NTF2-like"/>
    <property type="match status" value="1"/>
</dbReference>
<gene>
    <name evidence="3" type="ORF">DDE84_01515</name>
</gene>
<feature type="compositionally biased region" description="Low complexity" evidence="1">
    <location>
        <begin position="69"/>
        <end position="85"/>
    </location>
</feature>
<keyword evidence="4" id="KW-1185">Reference proteome</keyword>
<reference evidence="3 4" key="1">
    <citation type="submission" date="2018-04" db="EMBL/GenBank/DDBJ databases">
        <authorList>
            <person name="Eckel V.P."/>
            <person name="Vogel R.F."/>
        </authorList>
    </citation>
    <scope>NUCLEOTIDE SEQUENCE [LARGE SCALE GENOMIC DNA]</scope>
    <source>
        <strain evidence="4">TMW 2.1764</strain>
    </source>
</reference>
<accession>A0A5N6S9J5</accession>
<dbReference type="EMBL" id="QDAG01000001">
    <property type="protein sequence ID" value="KAE8130281.1"/>
    <property type="molecule type" value="Genomic_DNA"/>
</dbReference>
<organism evidence="3 4">
    <name type="scientific">Bifidobacterium tibiigranuli</name>
    <dbReference type="NCBI Taxonomy" id="2172043"/>
    <lineage>
        <taxon>Bacteria</taxon>
        <taxon>Bacillati</taxon>
        <taxon>Actinomycetota</taxon>
        <taxon>Actinomycetes</taxon>
        <taxon>Bifidobacteriales</taxon>
        <taxon>Bifidobacteriaceae</taxon>
        <taxon>Bifidobacterium</taxon>
    </lineage>
</organism>